<dbReference type="PROSITE" id="PS50206">
    <property type="entry name" value="RHODANESE_3"/>
    <property type="match status" value="1"/>
</dbReference>
<proteinExistence type="predicted"/>
<dbReference type="SMART" id="SM00450">
    <property type="entry name" value="RHOD"/>
    <property type="match status" value="1"/>
</dbReference>
<organism evidence="3 4">
    <name type="scientific">Desulfoscipio geothermicus DSM 3669</name>
    <dbReference type="NCBI Taxonomy" id="1121426"/>
    <lineage>
        <taxon>Bacteria</taxon>
        <taxon>Bacillati</taxon>
        <taxon>Bacillota</taxon>
        <taxon>Clostridia</taxon>
        <taxon>Eubacteriales</taxon>
        <taxon>Desulfallaceae</taxon>
        <taxon>Desulfoscipio</taxon>
    </lineage>
</organism>
<dbReference type="OrthoDB" id="9800872at2"/>
<dbReference type="Pfam" id="PF00581">
    <property type="entry name" value="Rhodanese"/>
    <property type="match status" value="1"/>
</dbReference>
<dbReference type="GO" id="GO:0016740">
    <property type="term" value="F:transferase activity"/>
    <property type="evidence" value="ECO:0007669"/>
    <property type="project" value="UniProtKB-KW"/>
</dbReference>
<dbReference type="Gene3D" id="3.40.250.10">
    <property type="entry name" value="Rhodanese-like domain"/>
    <property type="match status" value="1"/>
</dbReference>
<keyword evidence="4" id="KW-1185">Reference proteome</keyword>
<dbReference type="EMBL" id="FOYM01000040">
    <property type="protein sequence ID" value="SFR16416.1"/>
    <property type="molecule type" value="Genomic_DNA"/>
</dbReference>
<protein>
    <submittedName>
        <fullName evidence="3">Rhodanese-related sulfurtransferase</fullName>
    </submittedName>
</protein>
<evidence type="ECO:0000313" key="4">
    <source>
        <dbReference type="Proteomes" id="UP000199584"/>
    </source>
</evidence>
<accession>A0A1I6EF76</accession>
<sequence>MFKKLYLLFAMLLAAGILVVGCGGQGTKKDFHYKTAEELKTMLEQGEPIHIVDIQVEEEYKQGHIKGSVATFAYPVESDEDKAKLDAVLPELQKDEAPIVIVCPRGAGGAERTYQYLQEKGFPESRLFILEKGWAGWDYPEWTATGSE</sequence>
<evidence type="ECO:0000256" key="1">
    <source>
        <dbReference type="SAM" id="SignalP"/>
    </source>
</evidence>
<evidence type="ECO:0000259" key="2">
    <source>
        <dbReference type="PROSITE" id="PS50206"/>
    </source>
</evidence>
<dbReference type="SUPFAM" id="SSF52821">
    <property type="entry name" value="Rhodanese/Cell cycle control phosphatase"/>
    <property type="match status" value="1"/>
</dbReference>
<dbReference type="RefSeq" id="WP_092487336.1">
    <property type="nucleotide sequence ID" value="NZ_FOYM01000040.1"/>
</dbReference>
<dbReference type="InterPro" id="IPR036873">
    <property type="entry name" value="Rhodanese-like_dom_sf"/>
</dbReference>
<dbReference type="PROSITE" id="PS51257">
    <property type="entry name" value="PROKAR_LIPOPROTEIN"/>
    <property type="match status" value="1"/>
</dbReference>
<reference evidence="4" key="1">
    <citation type="submission" date="2016-10" db="EMBL/GenBank/DDBJ databases">
        <authorList>
            <person name="Varghese N."/>
            <person name="Submissions S."/>
        </authorList>
    </citation>
    <scope>NUCLEOTIDE SEQUENCE [LARGE SCALE GENOMIC DNA]</scope>
    <source>
        <strain evidence="4">DSM 3669</strain>
    </source>
</reference>
<keyword evidence="3" id="KW-0808">Transferase</keyword>
<dbReference type="InterPro" id="IPR001763">
    <property type="entry name" value="Rhodanese-like_dom"/>
</dbReference>
<dbReference type="Proteomes" id="UP000199584">
    <property type="component" value="Unassembled WGS sequence"/>
</dbReference>
<dbReference type="STRING" id="39060.SAMN05660706_1407"/>
<keyword evidence="1" id="KW-0732">Signal</keyword>
<feature type="domain" description="Rhodanese" evidence="2">
    <location>
        <begin position="45"/>
        <end position="143"/>
    </location>
</feature>
<evidence type="ECO:0000313" key="3">
    <source>
        <dbReference type="EMBL" id="SFR16416.1"/>
    </source>
</evidence>
<feature type="chain" id="PRO_5039004336" evidence="1">
    <location>
        <begin position="23"/>
        <end position="148"/>
    </location>
</feature>
<gene>
    <name evidence="3" type="ORF">SAMN05660706_1407</name>
</gene>
<dbReference type="AlphaFoldDB" id="A0A1I6EF76"/>
<feature type="signal peptide" evidence="1">
    <location>
        <begin position="1"/>
        <end position="22"/>
    </location>
</feature>
<name>A0A1I6EF76_9FIRM</name>
<dbReference type="CDD" id="cd00158">
    <property type="entry name" value="RHOD"/>
    <property type="match status" value="1"/>
</dbReference>